<evidence type="ECO:0000256" key="1">
    <source>
        <dbReference type="SAM" id="Phobius"/>
    </source>
</evidence>
<evidence type="ECO:0000313" key="2">
    <source>
        <dbReference type="EMBL" id="JAH06511.1"/>
    </source>
</evidence>
<protein>
    <submittedName>
        <fullName evidence="2">Uncharacterized protein</fullName>
    </submittedName>
</protein>
<keyword evidence="1" id="KW-0812">Transmembrane</keyword>
<organism evidence="2">
    <name type="scientific">Anguilla anguilla</name>
    <name type="common">European freshwater eel</name>
    <name type="synonym">Muraena anguilla</name>
    <dbReference type="NCBI Taxonomy" id="7936"/>
    <lineage>
        <taxon>Eukaryota</taxon>
        <taxon>Metazoa</taxon>
        <taxon>Chordata</taxon>
        <taxon>Craniata</taxon>
        <taxon>Vertebrata</taxon>
        <taxon>Euteleostomi</taxon>
        <taxon>Actinopterygii</taxon>
        <taxon>Neopterygii</taxon>
        <taxon>Teleostei</taxon>
        <taxon>Anguilliformes</taxon>
        <taxon>Anguillidae</taxon>
        <taxon>Anguilla</taxon>
    </lineage>
</organism>
<keyword evidence="1" id="KW-1133">Transmembrane helix</keyword>
<reference evidence="2" key="1">
    <citation type="submission" date="2014-11" db="EMBL/GenBank/DDBJ databases">
        <authorList>
            <person name="Amaro Gonzalez C."/>
        </authorList>
    </citation>
    <scope>NUCLEOTIDE SEQUENCE</scope>
</reference>
<reference evidence="2" key="2">
    <citation type="journal article" date="2015" name="Fish Shellfish Immunol.">
        <title>Early steps in the European eel (Anguilla anguilla)-Vibrio vulnificus interaction in the gills: Role of the RtxA13 toxin.</title>
        <authorList>
            <person name="Callol A."/>
            <person name="Pajuelo D."/>
            <person name="Ebbesson L."/>
            <person name="Teles M."/>
            <person name="MacKenzie S."/>
            <person name="Amaro C."/>
        </authorList>
    </citation>
    <scope>NUCLEOTIDE SEQUENCE</scope>
</reference>
<name>A0A0E9PPF1_ANGAN</name>
<dbReference type="EMBL" id="GBXM01102066">
    <property type="protein sequence ID" value="JAH06511.1"/>
    <property type="molecule type" value="Transcribed_RNA"/>
</dbReference>
<keyword evidence="1" id="KW-0472">Membrane</keyword>
<sequence>MHCKFFFFSLKNQFSFSYMVCCFYSLILCIQSYSHEKYY</sequence>
<proteinExistence type="predicted"/>
<feature type="transmembrane region" description="Helical" evidence="1">
    <location>
        <begin position="15"/>
        <end position="33"/>
    </location>
</feature>
<dbReference type="AlphaFoldDB" id="A0A0E9PPF1"/>
<accession>A0A0E9PPF1</accession>